<dbReference type="OrthoDB" id="9807255at2"/>
<dbReference type="InterPro" id="IPR051534">
    <property type="entry name" value="CBASS_pafABC_assoc_protein"/>
</dbReference>
<dbReference type="InterPro" id="IPR059020">
    <property type="entry name" value="CapW_CTD"/>
</dbReference>
<evidence type="ECO:0000259" key="1">
    <source>
        <dbReference type="Pfam" id="PF13280"/>
    </source>
</evidence>
<dbReference type="InterPro" id="IPR026881">
    <property type="entry name" value="WYL_dom"/>
</dbReference>
<dbReference type="InterPro" id="IPR059019">
    <property type="entry name" value="WHD_CapW"/>
</dbReference>
<dbReference type="EMBL" id="CP036298">
    <property type="protein sequence ID" value="QDV26054.1"/>
    <property type="molecule type" value="Genomic_DNA"/>
</dbReference>
<accession>A0A518GBT9</accession>
<organism evidence="4 5">
    <name type="scientific">Aureliella helgolandensis</name>
    <dbReference type="NCBI Taxonomy" id="2527968"/>
    <lineage>
        <taxon>Bacteria</taxon>
        <taxon>Pseudomonadati</taxon>
        <taxon>Planctomycetota</taxon>
        <taxon>Planctomycetia</taxon>
        <taxon>Pirellulales</taxon>
        <taxon>Pirellulaceae</taxon>
        <taxon>Aureliella</taxon>
    </lineage>
</organism>
<evidence type="ECO:0000259" key="2">
    <source>
        <dbReference type="Pfam" id="PF26107"/>
    </source>
</evidence>
<evidence type="ECO:0000313" key="5">
    <source>
        <dbReference type="Proteomes" id="UP000318017"/>
    </source>
</evidence>
<sequence>MAKPENREIRHSIQRRLEFIEFRLYWEGQINRSDLVDTFGISVPQASADLRRYQELSPDSIEYDSHGKTYRPTEKFAPLQLEPSGDAYLARLRLRESGFVGKGETWAQRMPEFSIVPILRRTVEPEILRKIIASIRSSFELKIKYQSAGSNTSRWRWIAPHALGFDGFSWHTRAWCQRNEEFRDFVLTRVLEVAESRSVEVDAATDAEWNKSVTFLLEPNPELSPGAKKAVELDFGMVNGISSIETRVSLSFYLERHLGLDQDPKLVRPERQRIVLVNRGEVERIRAKTKISAD</sequence>
<evidence type="ECO:0000313" key="4">
    <source>
        <dbReference type="EMBL" id="QDV26054.1"/>
    </source>
</evidence>
<gene>
    <name evidence="4" type="ORF">Q31a_44250</name>
</gene>
<dbReference type="KEGG" id="ahel:Q31a_44250"/>
<dbReference type="PANTHER" id="PTHR34580">
    <property type="match status" value="1"/>
</dbReference>
<feature type="domain" description="WYL" evidence="1">
    <location>
        <begin position="126"/>
        <end position="193"/>
    </location>
</feature>
<dbReference type="InterPro" id="IPR016634">
    <property type="entry name" value="CapW-like"/>
</dbReference>
<name>A0A518GBT9_9BACT</name>
<dbReference type="PROSITE" id="PS52050">
    <property type="entry name" value="WYL"/>
    <property type="match status" value="1"/>
</dbReference>
<proteinExistence type="predicted"/>
<reference evidence="4 5" key="1">
    <citation type="submission" date="2019-02" db="EMBL/GenBank/DDBJ databases">
        <title>Deep-cultivation of Planctomycetes and their phenomic and genomic characterization uncovers novel biology.</title>
        <authorList>
            <person name="Wiegand S."/>
            <person name="Jogler M."/>
            <person name="Boedeker C."/>
            <person name="Pinto D."/>
            <person name="Vollmers J."/>
            <person name="Rivas-Marin E."/>
            <person name="Kohn T."/>
            <person name="Peeters S.H."/>
            <person name="Heuer A."/>
            <person name="Rast P."/>
            <person name="Oberbeckmann S."/>
            <person name="Bunk B."/>
            <person name="Jeske O."/>
            <person name="Meyerdierks A."/>
            <person name="Storesund J.E."/>
            <person name="Kallscheuer N."/>
            <person name="Luecker S."/>
            <person name="Lage O.M."/>
            <person name="Pohl T."/>
            <person name="Merkel B.J."/>
            <person name="Hornburger P."/>
            <person name="Mueller R.-W."/>
            <person name="Bruemmer F."/>
            <person name="Labrenz M."/>
            <person name="Spormann A.M."/>
            <person name="Op den Camp H."/>
            <person name="Overmann J."/>
            <person name="Amann R."/>
            <person name="Jetten M.S.M."/>
            <person name="Mascher T."/>
            <person name="Medema M.H."/>
            <person name="Devos D.P."/>
            <person name="Kaster A.-K."/>
            <person name="Ovreas L."/>
            <person name="Rohde M."/>
            <person name="Galperin M.Y."/>
            <person name="Jogler C."/>
        </authorList>
    </citation>
    <scope>NUCLEOTIDE SEQUENCE [LARGE SCALE GENOMIC DNA]</scope>
    <source>
        <strain evidence="4 5">Q31a</strain>
    </source>
</reference>
<feature type="domain" description="DNA-binding transcriptional repressor CapW C-terminal dimerisation" evidence="2">
    <location>
        <begin position="214"/>
        <end position="282"/>
    </location>
</feature>
<dbReference type="Pfam" id="PF26109">
    <property type="entry name" value="WHD_BrxR"/>
    <property type="match status" value="1"/>
</dbReference>
<dbReference type="Pfam" id="PF13280">
    <property type="entry name" value="WYL"/>
    <property type="match status" value="1"/>
</dbReference>
<feature type="domain" description="DNA-binding transcriptional repressor CapW winged helix-turn-helix" evidence="3">
    <location>
        <begin position="13"/>
        <end position="92"/>
    </location>
</feature>
<dbReference type="PIRSF" id="PIRSF015558">
    <property type="entry name" value="Txn_reg_DeoR_prd"/>
    <property type="match status" value="1"/>
</dbReference>
<dbReference type="Proteomes" id="UP000318017">
    <property type="component" value="Chromosome"/>
</dbReference>
<evidence type="ECO:0000259" key="3">
    <source>
        <dbReference type="Pfam" id="PF26109"/>
    </source>
</evidence>
<dbReference type="AlphaFoldDB" id="A0A518GBT9"/>
<protein>
    <submittedName>
        <fullName evidence="4">Uncharacterized protein</fullName>
    </submittedName>
</protein>
<dbReference type="Pfam" id="PF26107">
    <property type="entry name" value="BrxR_CTD"/>
    <property type="match status" value="1"/>
</dbReference>
<dbReference type="RefSeq" id="WP_145081924.1">
    <property type="nucleotide sequence ID" value="NZ_CP036298.1"/>
</dbReference>
<dbReference type="PANTHER" id="PTHR34580:SF3">
    <property type="entry name" value="PROTEIN PAFB"/>
    <property type="match status" value="1"/>
</dbReference>
<keyword evidence="5" id="KW-1185">Reference proteome</keyword>